<evidence type="ECO:0000256" key="10">
    <source>
        <dbReference type="ARBA" id="ARBA00093448"/>
    </source>
</evidence>
<feature type="compositionally biased region" description="Low complexity" evidence="12">
    <location>
        <begin position="43"/>
        <end position="63"/>
    </location>
</feature>
<evidence type="ECO:0000256" key="6">
    <source>
        <dbReference type="ARBA" id="ARBA00022801"/>
    </source>
</evidence>
<dbReference type="AlphaFoldDB" id="A0A4P6V4V9"/>
<dbReference type="Proteomes" id="UP000293719">
    <property type="component" value="Chromosome"/>
</dbReference>
<evidence type="ECO:0000256" key="7">
    <source>
        <dbReference type="ARBA" id="ARBA00022833"/>
    </source>
</evidence>
<feature type="compositionally biased region" description="Low complexity" evidence="12">
    <location>
        <begin position="206"/>
        <end position="216"/>
    </location>
</feature>
<comment type="cofactor">
    <cofactor evidence="1">
        <name>Zn(2+)</name>
        <dbReference type="ChEBI" id="CHEBI:29105"/>
    </cofactor>
</comment>
<feature type="compositionally biased region" description="Polar residues" evidence="12">
    <location>
        <begin position="144"/>
        <end position="155"/>
    </location>
</feature>
<evidence type="ECO:0000256" key="3">
    <source>
        <dbReference type="ARBA" id="ARBA00022670"/>
    </source>
</evidence>
<dbReference type="PANTHER" id="PTHR37425">
    <property type="match status" value="1"/>
</dbReference>
<dbReference type="SUPFAM" id="SSF55166">
    <property type="entry name" value="Hedgehog/DD-peptidase"/>
    <property type="match status" value="1"/>
</dbReference>
<evidence type="ECO:0000256" key="8">
    <source>
        <dbReference type="ARBA" id="ARBA00023049"/>
    </source>
</evidence>
<sequence>MPGSESVMALGDADMLPDPDVRPGAPVGMADAGPVADDAGTQTAGANAFAGPTPTAPTAVALGEPSTAPAGAGAETQPVETALAASDDTAVSNGVAPDAANGTAGADLATQRIMAAENAPTAASPDGADAEVPAAIASAPQPANPTASIAQGQSDSRNRPGFLNALFGSRRDDSGRPRPLVATASASETPRRVIAEPAEQPRPVIASASARGSAAGLPGFSRERAFGINSDDGAGEDAPVQLASAAGLARLAPNGLRTQHSGVDVACLKPALVRVLKRIEQRYGQPVIITSGYRSPSRNRAARGAKNSLHMYCAAADIQVPGVSKWDLAAYLRSVPGRGGVGTYCHTKSVHIDIGPKRDWNWRCRRGG</sequence>
<feature type="domain" description="Peptidase M15A C-terminal" evidence="13">
    <location>
        <begin position="254"/>
        <end position="353"/>
    </location>
</feature>
<keyword evidence="15" id="KW-1185">Reference proteome</keyword>
<gene>
    <name evidence="14" type="ORF">E0E05_10295</name>
</gene>
<evidence type="ECO:0000256" key="1">
    <source>
        <dbReference type="ARBA" id="ARBA00001947"/>
    </source>
</evidence>
<organism evidence="14 15">
    <name type="scientific">Roseitalea porphyridii</name>
    <dbReference type="NCBI Taxonomy" id="1852022"/>
    <lineage>
        <taxon>Bacteria</taxon>
        <taxon>Pseudomonadati</taxon>
        <taxon>Pseudomonadota</taxon>
        <taxon>Alphaproteobacteria</taxon>
        <taxon>Hyphomicrobiales</taxon>
        <taxon>Ahrensiaceae</taxon>
        <taxon>Roseitalea</taxon>
    </lineage>
</organism>
<evidence type="ECO:0000256" key="12">
    <source>
        <dbReference type="SAM" id="MobiDB-lite"/>
    </source>
</evidence>
<keyword evidence="6" id="KW-0378">Hydrolase</keyword>
<reference evidence="14 15" key="1">
    <citation type="journal article" date="2017" name="Int. J. Syst. Evol. Microbiol.">
        <title>Roseitalea porphyridii gen. nov., sp. nov., isolated from a red alga, and reclassification of Hoeflea suaedae Chung et al. 2013 as Pseudohoeflea suaedae gen. nov., comb. nov.</title>
        <authorList>
            <person name="Hyeon J.W."/>
            <person name="Jeong S.E."/>
            <person name="Baek K."/>
            <person name="Jeon C.O."/>
        </authorList>
    </citation>
    <scope>NUCLEOTIDE SEQUENCE [LARGE SCALE GENOMIC DNA]</scope>
    <source>
        <strain evidence="14 15">MA7-20</strain>
    </source>
</reference>
<keyword evidence="7" id="KW-0862">Zinc</keyword>
<comment type="similarity">
    <text evidence="10">Belongs to the peptidase M15 family.</text>
</comment>
<comment type="pathway">
    <text evidence="2">Cell wall biogenesis; cell wall polysaccharide biosynthesis.</text>
</comment>
<accession>A0A4P6V4V9</accession>
<dbReference type="GO" id="GO:0006508">
    <property type="term" value="P:proteolysis"/>
    <property type="evidence" value="ECO:0007669"/>
    <property type="project" value="UniProtKB-KW"/>
</dbReference>
<keyword evidence="3" id="KW-0645">Protease</keyword>
<keyword evidence="8" id="KW-0482">Metalloprotease</keyword>
<evidence type="ECO:0000256" key="9">
    <source>
        <dbReference type="ARBA" id="ARBA00023316"/>
    </source>
</evidence>
<feature type="region of interest" description="Disordered" evidence="12">
    <location>
        <begin position="139"/>
        <end position="216"/>
    </location>
</feature>
<dbReference type="GO" id="GO:0071555">
    <property type="term" value="P:cell wall organization"/>
    <property type="evidence" value="ECO:0007669"/>
    <property type="project" value="UniProtKB-KW"/>
</dbReference>
<evidence type="ECO:0000313" key="15">
    <source>
        <dbReference type="Proteomes" id="UP000293719"/>
    </source>
</evidence>
<dbReference type="PANTHER" id="PTHR37425:SF1">
    <property type="entry name" value="OUTER MEMBRANE PROTEIN"/>
    <property type="match status" value="1"/>
</dbReference>
<keyword evidence="9" id="KW-0961">Cell wall biogenesis/degradation</keyword>
<evidence type="ECO:0000259" key="13">
    <source>
        <dbReference type="Pfam" id="PF08291"/>
    </source>
</evidence>
<name>A0A4P6V4V9_9HYPH</name>
<evidence type="ECO:0000256" key="11">
    <source>
        <dbReference type="ARBA" id="ARBA00093666"/>
    </source>
</evidence>
<evidence type="ECO:0000256" key="4">
    <source>
        <dbReference type="ARBA" id="ARBA00022723"/>
    </source>
</evidence>
<dbReference type="OrthoDB" id="5418604at2"/>
<evidence type="ECO:0000256" key="5">
    <source>
        <dbReference type="ARBA" id="ARBA00022729"/>
    </source>
</evidence>
<dbReference type="GO" id="GO:0008237">
    <property type="term" value="F:metallopeptidase activity"/>
    <property type="evidence" value="ECO:0007669"/>
    <property type="project" value="UniProtKB-KW"/>
</dbReference>
<dbReference type="KEGG" id="rpod:E0E05_10295"/>
<dbReference type="EMBL" id="CP036532">
    <property type="protein sequence ID" value="QBK32355.1"/>
    <property type="molecule type" value="Genomic_DNA"/>
</dbReference>
<keyword evidence="4" id="KW-0479">Metal-binding</keyword>
<evidence type="ECO:0000313" key="14">
    <source>
        <dbReference type="EMBL" id="QBK32355.1"/>
    </source>
</evidence>
<dbReference type="GO" id="GO:0046872">
    <property type="term" value="F:metal ion binding"/>
    <property type="evidence" value="ECO:0007669"/>
    <property type="project" value="UniProtKB-KW"/>
</dbReference>
<keyword evidence="5" id="KW-0732">Signal</keyword>
<dbReference type="Gene3D" id="3.30.1380.10">
    <property type="match status" value="1"/>
</dbReference>
<proteinExistence type="inferred from homology"/>
<dbReference type="Pfam" id="PF08291">
    <property type="entry name" value="Peptidase_M15_3"/>
    <property type="match status" value="1"/>
</dbReference>
<evidence type="ECO:0000256" key="2">
    <source>
        <dbReference type="ARBA" id="ARBA00004776"/>
    </source>
</evidence>
<dbReference type="InterPro" id="IPR010275">
    <property type="entry name" value="MepK"/>
</dbReference>
<dbReference type="InterPro" id="IPR009045">
    <property type="entry name" value="Zn_M74/Hedgehog-like"/>
</dbReference>
<dbReference type="InterPro" id="IPR013230">
    <property type="entry name" value="Peptidase_M15A_C"/>
</dbReference>
<protein>
    <recommendedName>
        <fullName evidence="11">Murein endopeptidase K</fullName>
    </recommendedName>
</protein>
<feature type="region of interest" description="Disordered" evidence="12">
    <location>
        <begin position="1"/>
        <end position="77"/>
    </location>
</feature>